<dbReference type="GO" id="GO:0015074">
    <property type="term" value="P:DNA integration"/>
    <property type="evidence" value="ECO:0007669"/>
    <property type="project" value="InterPro"/>
</dbReference>
<dbReference type="EMBL" id="AF141323">
    <property type="protein sequence ID" value="AAD44733.1"/>
    <property type="molecule type" value="Genomic_DNA"/>
</dbReference>
<comment type="similarity">
    <text evidence="4">Belongs to the transposase IS3/IS150/IS904 family.</text>
</comment>
<dbReference type="InterPro" id="IPR050900">
    <property type="entry name" value="Transposase_IS3/IS150/IS904"/>
</dbReference>
<organism evidence="6">
    <name type="scientific">Shigella flexneri</name>
    <dbReference type="NCBI Taxonomy" id="623"/>
    <lineage>
        <taxon>Bacteria</taxon>
        <taxon>Pseudomonadati</taxon>
        <taxon>Pseudomonadota</taxon>
        <taxon>Gammaproteobacteria</taxon>
        <taxon>Enterobacterales</taxon>
        <taxon>Enterobacteriaceae</taxon>
        <taxon>Shigella</taxon>
    </lineage>
</organism>
<accession>Q9XCI4</accession>
<dbReference type="PANTHER" id="PTHR46889:SF6">
    <property type="entry name" value="TRANSPOSASE INSF FOR INSERTION SEQUENCE IS3B"/>
    <property type="match status" value="1"/>
</dbReference>
<proteinExistence type="inferred from homology"/>
<dbReference type="NCBIfam" id="NF033516">
    <property type="entry name" value="transpos_IS3"/>
    <property type="match status" value="1"/>
</dbReference>
<dbReference type="InterPro" id="IPR001584">
    <property type="entry name" value="Integrase_cat-core"/>
</dbReference>
<name>Q9XCI4_SHIFL</name>
<feature type="domain" description="Integrase catalytic" evidence="5">
    <location>
        <begin position="68"/>
        <end position="234"/>
    </location>
</feature>
<keyword evidence="2" id="KW-0238">DNA-binding</keyword>
<dbReference type="AlphaFoldDB" id="Q9XCI4"/>
<dbReference type="PIR" id="T44466">
    <property type="entry name" value="T44466"/>
</dbReference>
<keyword evidence="1" id="KW-0815">Transposition</keyword>
<dbReference type="InterPro" id="IPR048020">
    <property type="entry name" value="Transpos_IS3"/>
</dbReference>
<evidence type="ECO:0000259" key="5">
    <source>
        <dbReference type="PROSITE" id="PS50994"/>
    </source>
</evidence>
<evidence type="ECO:0000256" key="2">
    <source>
        <dbReference type="ARBA" id="ARBA00023125"/>
    </source>
</evidence>
<gene>
    <name evidence="6" type="primary">tnpA</name>
</gene>
<dbReference type="SUPFAM" id="SSF53098">
    <property type="entry name" value="Ribonuclease H-like"/>
    <property type="match status" value="1"/>
</dbReference>
<comment type="function">
    <text evidence="3">Involved in the transposition of the insertion sequence IS3.</text>
</comment>
<evidence type="ECO:0000256" key="1">
    <source>
        <dbReference type="ARBA" id="ARBA00022578"/>
    </source>
</evidence>
<evidence type="ECO:0000313" key="6">
    <source>
        <dbReference type="EMBL" id="AAD44733.1"/>
    </source>
</evidence>
<dbReference type="InterPro" id="IPR012337">
    <property type="entry name" value="RNaseH-like_sf"/>
</dbReference>
<dbReference type="Pfam" id="PF00665">
    <property type="entry name" value="rve"/>
    <property type="match status" value="1"/>
</dbReference>
<evidence type="ECO:0000256" key="4">
    <source>
        <dbReference type="ARBA" id="ARBA00043964"/>
    </source>
</evidence>
<dbReference type="GO" id="GO:0032196">
    <property type="term" value="P:transposition"/>
    <property type="evidence" value="ECO:0007669"/>
    <property type="project" value="UniProtKB-KW"/>
</dbReference>
<dbReference type="PROSITE" id="PS50994">
    <property type="entry name" value="INTEGRASE"/>
    <property type="match status" value="1"/>
</dbReference>
<reference evidence="6" key="1">
    <citation type="journal article" date="1999" name="Mol. Microbiol.">
        <title>The selC-associated SHI-2 pathogenicity island of Shigella flexneri.</title>
        <authorList>
            <person name="Moss J.E."/>
            <person name="Cardozo T.J."/>
            <person name="Zychlinsky A."/>
            <person name="Groisman E.A."/>
        </authorList>
    </citation>
    <scope>NUCLEOTIDE SEQUENCE</scope>
    <source>
        <strain evidence="6">M90T</strain>
    </source>
</reference>
<dbReference type="GO" id="GO:0003677">
    <property type="term" value="F:DNA binding"/>
    <property type="evidence" value="ECO:0007669"/>
    <property type="project" value="UniProtKB-KW"/>
</dbReference>
<evidence type="ECO:0000256" key="3">
    <source>
        <dbReference type="ARBA" id="ARBA00037276"/>
    </source>
</evidence>
<protein>
    <submittedName>
        <fullName evidence="6">TnpA</fullName>
    </submittedName>
</protein>
<sequence length="235" mass="26708">MPLSIRHSLRQSSDTVLPALLTNCRSSILKPLPPACVVRGCGRKPAGSSARSATVHMACPYWRICWSRTSAPVARNQKWAGDITYLRTDEGWLYLAVVIDLWSRAVIGWSMSPRMTAQLACDALQMALWRRRRPESVIVHTDRGGQYCSGDYQAMLKRHNLRGSMSAKGYCYDNACVESFFHSLKVECIHGERFSSREIMRATVFNYIECDYNRWRRHSACGGLSPEQFENHNLA</sequence>
<dbReference type="InterPro" id="IPR036397">
    <property type="entry name" value="RNaseH_sf"/>
</dbReference>
<dbReference type="Pfam" id="PF13333">
    <property type="entry name" value="rve_2"/>
    <property type="match status" value="1"/>
</dbReference>
<dbReference type="FunFam" id="3.30.420.10:FF:000030">
    <property type="entry name" value="IS3, transposase orfB"/>
    <property type="match status" value="1"/>
</dbReference>
<dbReference type="Gene3D" id="3.30.420.10">
    <property type="entry name" value="Ribonuclease H-like superfamily/Ribonuclease H"/>
    <property type="match status" value="1"/>
</dbReference>
<dbReference type="PANTHER" id="PTHR46889">
    <property type="entry name" value="TRANSPOSASE INSF FOR INSERTION SEQUENCE IS3B-RELATED"/>
    <property type="match status" value="1"/>
</dbReference>